<dbReference type="Proteomes" id="UP000320042">
    <property type="component" value="Unassembled WGS sequence"/>
</dbReference>
<dbReference type="PANTHER" id="PTHR43798">
    <property type="entry name" value="MONOACYLGLYCEROL LIPASE"/>
    <property type="match status" value="1"/>
</dbReference>
<dbReference type="SUPFAM" id="SSF53474">
    <property type="entry name" value="alpha/beta-Hydrolases"/>
    <property type="match status" value="1"/>
</dbReference>
<dbReference type="Pfam" id="PF00561">
    <property type="entry name" value="Abhydrolase_1"/>
    <property type="match status" value="1"/>
</dbReference>
<protein>
    <submittedName>
        <fullName evidence="3">Alpha/beta fold hydrolase</fullName>
    </submittedName>
</protein>
<dbReference type="AlphaFoldDB" id="A0A563U1J7"/>
<evidence type="ECO:0000259" key="2">
    <source>
        <dbReference type="Pfam" id="PF00561"/>
    </source>
</evidence>
<evidence type="ECO:0000313" key="3">
    <source>
        <dbReference type="EMBL" id="TWR24711.1"/>
    </source>
</evidence>
<dbReference type="PRINTS" id="PR00412">
    <property type="entry name" value="EPOXHYDRLASE"/>
</dbReference>
<dbReference type="PRINTS" id="PR00111">
    <property type="entry name" value="ABHYDROLASE"/>
</dbReference>
<dbReference type="OrthoDB" id="9780932at2"/>
<dbReference type="InterPro" id="IPR000073">
    <property type="entry name" value="AB_hydrolase_1"/>
</dbReference>
<accession>A0A563U1J7</accession>
<gene>
    <name evidence="3" type="ORF">FPZ43_17570</name>
</gene>
<keyword evidence="1 3" id="KW-0378">Hydrolase</keyword>
<sequence>MIYQAEANNMSYLQINNRKLYYVVLGKGKPVLLLHSLGGSGRDWIYQTEALLITGHQVIIIDMAGHGASTLAASPIPIKDLVKDVWTLLDALNIFKVSIVGVSLGGLVALIAASQRSQRVEKAVLINTFIDTTSPEFTKGAAEWMSQLRDEQGMIDWFEASWPTLVNGVFAKSAKGCQSYQLYHAQASQNVGSSIANVLEGCLGTDMHERLNGIKVPVLLLGGELDMSSIIMQTITEKLPSAKYVSIAGAKHLAQIDSADVVNEHIIKFLKA</sequence>
<dbReference type="InterPro" id="IPR029058">
    <property type="entry name" value="AB_hydrolase_fold"/>
</dbReference>
<dbReference type="InterPro" id="IPR050266">
    <property type="entry name" value="AB_hydrolase_sf"/>
</dbReference>
<comment type="caution">
    <text evidence="3">The sequence shown here is derived from an EMBL/GenBank/DDBJ whole genome shotgun (WGS) entry which is preliminary data.</text>
</comment>
<dbReference type="Gene3D" id="3.40.50.1820">
    <property type="entry name" value="alpha/beta hydrolase"/>
    <property type="match status" value="1"/>
</dbReference>
<keyword evidence="4" id="KW-1185">Reference proteome</keyword>
<proteinExistence type="predicted"/>
<dbReference type="EMBL" id="VOEJ01000010">
    <property type="protein sequence ID" value="TWR24711.1"/>
    <property type="molecule type" value="Genomic_DNA"/>
</dbReference>
<reference evidence="3 4" key="1">
    <citation type="submission" date="2019-07" db="EMBL/GenBank/DDBJ databases">
        <authorList>
            <person name="Kim J."/>
        </authorList>
    </citation>
    <scope>NUCLEOTIDE SEQUENCE [LARGE SCALE GENOMIC DNA]</scope>
    <source>
        <strain evidence="4">dk17</strain>
    </source>
</reference>
<name>A0A563U1J7_9SPHI</name>
<dbReference type="GO" id="GO:0016787">
    <property type="term" value="F:hydrolase activity"/>
    <property type="evidence" value="ECO:0007669"/>
    <property type="project" value="UniProtKB-KW"/>
</dbReference>
<organism evidence="3 4">
    <name type="scientific">Mucilaginibacter pallidiroseus</name>
    <dbReference type="NCBI Taxonomy" id="2599295"/>
    <lineage>
        <taxon>Bacteria</taxon>
        <taxon>Pseudomonadati</taxon>
        <taxon>Bacteroidota</taxon>
        <taxon>Sphingobacteriia</taxon>
        <taxon>Sphingobacteriales</taxon>
        <taxon>Sphingobacteriaceae</taxon>
        <taxon>Mucilaginibacter</taxon>
    </lineage>
</organism>
<evidence type="ECO:0000313" key="4">
    <source>
        <dbReference type="Proteomes" id="UP000320042"/>
    </source>
</evidence>
<dbReference type="GO" id="GO:0016020">
    <property type="term" value="C:membrane"/>
    <property type="evidence" value="ECO:0007669"/>
    <property type="project" value="TreeGrafter"/>
</dbReference>
<dbReference type="InterPro" id="IPR000639">
    <property type="entry name" value="Epox_hydrolase-like"/>
</dbReference>
<dbReference type="PANTHER" id="PTHR43798:SF31">
    <property type="entry name" value="AB HYDROLASE SUPERFAMILY PROTEIN YCLE"/>
    <property type="match status" value="1"/>
</dbReference>
<evidence type="ECO:0000256" key="1">
    <source>
        <dbReference type="ARBA" id="ARBA00022801"/>
    </source>
</evidence>
<feature type="domain" description="AB hydrolase-1" evidence="2">
    <location>
        <begin position="29"/>
        <end position="258"/>
    </location>
</feature>